<protein>
    <submittedName>
        <fullName evidence="2">Putative secreted protein</fullName>
    </submittedName>
</protein>
<feature type="chain" id="PRO_5014921504" evidence="1">
    <location>
        <begin position="25"/>
        <end position="154"/>
    </location>
</feature>
<reference evidence="2" key="1">
    <citation type="submission" date="2018-01" db="EMBL/GenBank/DDBJ databases">
        <title>An insight into the sialome of Amazonian anophelines.</title>
        <authorList>
            <person name="Ribeiro J.M."/>
            <person name="Scarpassa V."/>
            <person name="Calvo E."/>
        </authorList>
    </citation>
    <scope>NUCLEOTIDE SEQUENCE</scope>
    <source>
        <tissue evidence="2">Salivary glands</tissue>
    </source>
</reference>
<dbReference type="AlphaFoldDB" id="A0A2M4B1X1"/>
<accession>A0A2M4B1X1</accession>
<evidence type="ECO:0000313" key="2">
    <source>
        <dbReference type="EMBL" id="MBW47033.1"/>
    </source>
</evidence>
<organism evidence="2">
    <name type="scientific">Anopheles triannulatus</name>
    <dbReference type="NCBI Taxonomy" id="58253"/>
    <lineage>
        <taxon>Eukaryota</taxon>
        <taxon>Metazoa</taxon>
        <taxon>Ecdysozoa</taxon>
        <taxon>Arthropoda</taxon>
        <taxon>Hexapoda</taxon>
        <taxon>Insecta</taxon>
        <taxon>Pterygota</taxon>
        <taxon>Neoptera</taxon>
        <taxon>Endopterygota</taxon>
        <taxon>Diptera</taxon>
        <taxon>Nematocera</taxon>
        <taxon>Culicoidea</taxon>
        <taxon>Culicidae</taxon>
        <taxon>Anophelinae</taxon>
        <taxon>Anopheles</taxon>
    </lineage>
</organism>
<keyword evidence="1" id="KW-0732">Signal</keyword>
<proteinExistence type="predicted"/>
<name>A0A2M4B1X1_9DIPT</name>
<evidence type="ECO:0000256" key="1">
    <source>
        <dbReference type="SAM" id="SignalP"/>
    </source>
</evidence>
<dbReference type="EMBL" id="GGFK01013712">
    <property type="protein sequence ID" value="MBW47033.1"/>
    <property type="molecule type" value="Transcribed_RNA"/>
</dbReference>
<sequence>MLCTVSPLLSLSLSVSLFSSLYLAHFLSNHSVSNKLDLLDYSTHSPVSFDTNCIHSFKLYFTTFFSSYSIQIASYDDGCYVLRIHAPISLSLLFILCYLRTSHSIVQSLVRSVKHLLDPSTCLFRCLLLHYVRATPAPSHYVPLDHPSTFTLGL</sequence>
<feature type="signal peptide" evidence="1">
    <location>
        <begin position="1"/>
        <end position="24"/>
    </location>
</feature>